<evidence type="ECO:0000313" key="5">
    <source>
        <dbReference type="Proteomes" id="UP000248764"/>
    </source>
</evidence>
<dbReference type="InterPro" id="IPR051257">
    <property type="entry name" value="Diverse_CBS-Domain"/>
</dbReference>
<dbReference type="InterPro" id="IPR046342">
    <property type="entry name" value="CBS_dom_sf"/>
</dbReference>
<sequence>MRISDIIRTKGKGVVTVPPDTDVRTLLTVLADNGIGAVVVSADGSSIAGIVSERDVVRALAARGAAVLSEPISAIMTADVQTCAPHQHVDELAAAMTVGRFRHMPVVTDDGTLDGIVSIGDVVKIRITELEVERDSLSTYIRTAST</sequence>
<dbReference type="SMART" id="SM00116">
    <property type="entry name" value="CBS"/>
    <property type="match status" value="2"/>
</dbReference>
<proteinExistence type="predicted"/>
<dbReference type="InterPro" id="IPR044725">
    <property type="entry name" value="CBSX3_CBS_dom"/>
</dbReference>
<organism evidence="4 5">
    <name type="scientific">Jiangella anatolica</name>
    <dbReference type="NCBI Taxonomy" id="2670374"/>
    <lineage>
        <taxon>Bacteria</taxon>
        <taxon>Bacillati</taxon>
        <taxon>Actinomycetota</taxon>
        <taxon>Actinomycetes</taxon>
        <taxon>Jiangellales</taxon>
        <taxon>Jiangellaceae</taxon>
        <taxon>Jiangella</taxon>
    </lineage>
</organism>
<evidence type="ECO:0000256" key="1">
    <source>
        <dbReference type="ARBA" id="ARBA00023122"/>
    </source>
</evidence>
<reference evidence="4 5" key="1">
    <citation type="submission" date="2018-01" db="EMBL/GenBank/DDBJ databases">
        <title>Draft genome sequence of Jiangella sp. GTF31.</title>
        <authorList>
            <person name="Sahin N."/>
            <person name="Ay H."/>
            <person name="Saygin H."/>
        </authorList>
    </citation>
    <scope>NUCLEOTIDE SEQUENCE [LARGE SCALE GENOMIC DNA]</scope>
    <source>
        <strain evidence="4 5">GTF31</strain>
    </source>
</reference>
<keyword evidence="5" id="KW-1185">Reference proteome</keyword>
<dbReference type="AlphaFoldDB" id="A0A2W2CYF7"/>
<feature type="domain" description="CBS" evidence="3">
    <location>
        <begin position="76"/>
        <end position="132"/>
    </location>
</feature>
<dbReference type="CDD" id="cd04623">
    <property type="entry name" value="CBS_pair_bac_euk"/>
    <property type="match status" value="1"/>
</dbReference>
<name>A0A2W2CYF7_9ACTN</name>
<dbReference type="GO" id="GO:0016301">
    <property type="term" value="F:kinase activity"/>
    <property type="evidence" value="ECO:0007669"/>
    <property type="project" value="UniProtKB-KW"/>
</dbReference>
<feature type="domain" description="CBS" evidence="3">
    <location>
        <begin position="8"/>
        <end position="67"/>
    </location>
</feature>
<dbReference type="SUPFAM" id="SSF54631">
    <property type="entry name" value="CBS-domain pair"/>
    <property type="match status" value="1"/>
</dbReference>
<keyword evidence="4" id="KW-0418">Kinase</keyword>
<dbReference type="Gene3D" id="3.10.580.10">
    <property type="entry name" value="CBS-domain"/>
    <property type="match status" value="1"/>
</dbReference>
<dbReference type="InterPro" id="IPR000644">
    <property type="entry name" value="CBS_dom"/>
</dbReference>
<dbReference type="EMBL" id="POTW01000009">
    <property type="protein sequence ID" value="PZF85273.1"/>
    <property type="molecule type" value="Genomic_DNA"/>
</dbReference>
<dbReference type="PROSITE" id="PS51371">
    <property type="entry name" value="CBS"/>
    <property type="match status" value="2"/>
</dbReference>
<comment type="caution">
    <text evidence="4">The sequence shown here is derived from an EMBL/GenBank/DDBJ whole genome shotgun (WGS) entry which is preliminary data.</text>
</comment>
<gene>
    <name evidence="4" type="ORF">C1I92_05360</name>
</gene>
<evidence type="ECO:0000256" key="2">
    <source>
        <dbReference type="PROSITE-ProRule" id="PRU00703"/>
    </source>
</evidence>
<keyword evidence="1 2" id="KW-0129">CBS domain</keyword>
<protein>
    <submittedName>
        <fullName evidence="4">Histidine kinase</fullName>
    </submittedName>
</protein>
<dbReference type="Proteomes" id="UP000248764">
    <property type="component" value="Unassembled WGS sequence"/>
</dbReference>
<keyword evidence="4" id="KW-0808">Transferase</keyword>
<dbReference type="Pfam" id="PF00571">
    <property type="entry name" value="CBS"/>
    <property type="match status" value="2"/>
</dbReference>
<evidence type="ECO:0000259" key="3">
    <source>
        <dbReference type="PROSITE" id="PS51371"/>
    </source>
</evidence>
<dbReference type="PANTHER" id="PTHR43080:SF2">
    <property type="entry name" value="CBS DOMAIN-CONTAINING PROTEIN"/>
    <property type="match status" value="1"/>
</dbReference>
<evidence type="ECO:0000313" key="4">
    <source>
        <dbReference type="EMBL" id="PZF85273.1"/>
    </source>
</evidence>
<dbReference type="PANTHER" id="PTHR43080">
    <property type="entry name" value="CBS DOMAIN-CONTAINING PROTEIN CBSX3, MITOCHONDRIAL"/>
    <property type="match status" value="1"/>
</dbReference>
<dbReference type="RefSeq" id="WP_111253637.1">
    <property type="nucleotide sequence ID" value="NZ_POTW01000009.1"/>
</dbReference>
<accession>A0A2W2CYF7</accession>